<evidence type="ECO:0000256" key="11">
    <source>
        <dbReference type="RuleBase" id="RU003357"/>
    </source>
</evidence>
<dbReference type="InterPro" id="IPR036942">
    <property type="entry name" value="Beta-barrel_TonB_sf"/>
</dbReference>
<dbReference type="eggNOG" id="COG4206">
    <property type="taxonomic scope" value="Bacteria"/>
</dbReference>
<evidence type="ECO:0000256" key="6">
    <source>
        <dbReference type="ARBA" id="ARBA00023004"/>
    </source>
</evidence>
<dbReference type="Pfam" id="PF13715">
    <property type="entry name" value="CarbopepD_reg_2"/>
    <property type="match status" value="1"/>
</dbReference>
<keyword evidence="6" id="KW-0408">Iron</keyword>
<organism evidence="14 15">
    <name type="scientific">Dyadobacter fermentans (strain ATCC 700827 / DSM 18053 / CIP 107007 / KCTC 52180 / NS114)</name>
    <dbReference type="NCBI Taxonomy" id="471854"/>
    <lineage>
        <taxon>Bacteria</taxon>
        <taxon>Pseudomonadati</taxon>
        <taxon>Bacteroidota</taxon>
        <taxon>Cytophagia</taxon>
        <taxon>Cytophagales</taxon>
        <taxon>Spirosomataceae</taxon>
        <taxon>Dyadobacter</taxon>
    </lineage>
</organism>
<dbReference type="HOGENOM" id="CLU_004317_0_1_10"/>
<evidence type="ECO:0000256" key="2">
    <source>
        <dbReference type="ARBA" id="ARBA00022448"/>
    </source>
</evidence>
<evidence type="ECO:0000256" key="8">
    <source>
        <dbReference type="ARBA" id="ARBA00023136"/>
    </source>
</evidence>
<evidence type="ECO:0000313" key="14">
    <source>
        <dbReference type="EMBL" id="ACT91976.1"/>
    </source>
</evidence>
<evidence type="ECO:0000256" key="12">
    <source>
        <dbReference type="SAM" id="SignalP"/>
    </source>
</evidence>
<keyword evidence="4" id="KW-0406">Ion transport</keyword>
<protein>
    <submittedName>
        <fullName evidence="14">TonB-dependent receptor plug</fullName>
    </submittedName>
</protein>
<dbReference type="SUPFAM" id="SSF56935">
    <property type="entry name" value="Porins"/>
    <property type="match status" value="1"/>
</dbReference>
<feature type="domain" description="Secretin/TonB short N-terminal" evidence="13">
    <location>
        <begin position="56"/>
        <end position="107"/>
    </location>
</feature>
<evidence type="ECO:0000256" key="4">
    <source>
        <dbReference type="ARBA" id="ARBA00022496"/>
    </source>
</evidence>
<evidence type="ECO:0000256" key="5">
    <source>
        <dbReference type="ARBA" id="ARBA00022692"/>
    </source>
</evidence>
<dbReference type="Gene3D" id="3.55.50.30">
    <property type="match status" value="1"/>
</dbReference>
<dbReference type="AlphaFoldDB" id="C6W1B9"/>
<dbReference type="GO" id="GO:0006826">
    <property type="term" value="P:iron ion transport"/>
    <property type="evidence" value="ECO:0007669"/>
    <property type="project" value="UniProtKB-KW"/>
</dbReference>
<dbReference type="STRING" id="471854.Dfer_0714"/>
<keyword evidence="3 10" id="KW-1134">Transmembrane beta strand</keyword>
<keyword evidence="14" id="KW-0675">Receptor</keyword>
<feature type="signal peptide" evidence="12">
    <location>
        <begin position="1"/>
        <end position="27"/>
    </location>
</feature>
<proteinExistence type="inferred from homology"/>
<sequence length="1124" mass="122952">MRYFRKILLVMKLTALILTMVCLHVSAASFSQKVSMAVRNKPLAAVFADIQQQTGYQFFYDNKVVKKGNKVTVDIRSGSIVEVMDAVMKGQPLTYSIIDKTVVIKRKPETGRDTRPESNAGNAEMKAVLPASQPEKRLETLLLRGPAEYQKADLGITGKVTDDKGEGLPGVSVILKGTQRGTTSDVDGSFRIDVPDKGSVLIFSFVGYVSKEVTVGPEATLTVTLQTDNRSLEEVVVVGYGTVKKSDLTGSLSQVKAKELNAYPATNVLQALSGRAAGVQVLQNNGSPGSGVSVRIRGTNSVNGGNEPLYVVDGFPINGSNPTILNNADIESMEILKDASATAIYGSRGANGVVLITTKQGKAGKTRVDFETSYSIQKLRKRLDMMNATEYATFYNEQAANDKLNPYFTQAQIDAMGAGYDWQDLIFRTAAMKSTALSVSGGNDKTNFSLSGSTFNQDGIIKGSDYNRYSIRANINHTISKMFSVNFSGTLSRLVTARKDSEGGGRGTSMISSAIGAPPSLTPYNEDGIYRILATAYPFVATDLINPINFINEQNEKTRANVALLNAALVFKPIEDITIKIAGGLENRDDRTDRYTTTRFVRSNGSASVNTGQFTSFLSENTVSYNKTIADKHSVSAVAGFTYQDFTSTALSASGVGFLSNTTETYDLRSAATPGIPTSDYSKSVLLSYLARLNYAFDSKYLATVSLRRDGSSKYSEGDKWGYFPSAALAWRVSNEDFLKNNTVISDLKARASWGLTGSQAISAYATLNQLDAGKTTFGDALYSTYTPGTKLPGNLKWETTEQKDFGIDLGLFKNRLIVAVDYYVKNTRDLLNTVTLPASLGYTTTIRNIGEVQNKGFELGLDGRILTGAFKWDLNANISLNRNKVLKLNDGQDILGGTVNVVVINDVTNILREGRPIGQFWGYMEDGYDEKGKIRYQDTDGDGSITIKDKTYIGNPNPDFIYGINSNMSYKNFDLTFFIQGVSGNDMFNASGMSSTIDYGFGLNMPKEVYQNHWTPSNTNAKYPLISNSVNARVSNRYIEDGSYLRLKNIQLAYNFPLQKWGVKWISHAQLYASAQNILTLTKYSWWDPEVNSRGGSNSIQQGIDFYSYPIAKSVTFGLRVGF</sequence>
<dbReference type="InterPro" id="IPR012910">
    <property type="entry name" value="Plug_dom"/>
</dbReference>
<evidence type="ECO:0000256" key="3">
    <source>
        <dbReference type="ARBA" id="ARBA00022452"/>
    </source>
</evidence>
<dbReference type="Pfam" id="PF07715">
    <property type="entry name" value="Plug"/>
    <property type="match status" value="1"/>
</dbReference>
<evidence type="ECO:0000256" key="9">
    <source>
        <dbReference type="ARBA" id="ARBA00023237"/>
    </source>
</evidence>
<dbReference type="PROSITE" id="PS52016">
    <property type="entry name" value="TONB_DEPENDENT_REC_3"/>
    <property type="match status" value="1"/>
</dbReference>
<reference evidence="14 15" key="1">
    <citation type="journal article" date="2009" name="Stand. Genomic Sci.">
        <title>Complete genome sequence of Dyadobacter fermentans type strain (NS114).</title>
        <authorList>
            <person name="Lang E."/>
            <person name="Lapidus A."/>
            <person name="Chertkov O."/>
            <person name="Brettin T."/>
            <person name="Detter J.C."/>
            <person name="Han C."/>
            <person name="Copeland A."/>
            <person name="Glavina Del Rio T."/>
            <person name="Nolan M."/>
            <person name="Chen F."/>
            <person name="Lucas S."/>
            <person name="Tice H."/>
            <person name="Cheng J.F."/>
            <person name="Land M."/>
            <person name="Hauser L."/>
            <person name="Chang Y.J."/>
            <person name="Jeffries C.D."/>
            <person name="Kopitz M."/>
            <person name="Bruce D."/>
            <person name="Goodwin L."/>
            <person name="Pitluck S."/>
            <person name="Ovchinnikova G."/>
            <person name="Pati A."/>
            <person name="Ivanova N."/>
            <person name="Mavrommatis K."/>
            <person name="Chen A."/>
            <person name="Palaniappan K."/>
            <person name="Chain P."/>
            <person name="Bristow J."/>
            <person name="Eisen J.A."/>
            <person name="Markowitz V."/>
            <person name="Hugenholtz P."/>
            <person name="Goker M."/>
            <person name="Rohde M."/>
            <person name="Kyrpides N.C."/>
            <person name="Klenk H.P."/>
        </authorList>
    </citation>
    <scope>NUCLEOTIDE SEQUENCE [LARGE SCALE GENOMIC DNA]</scope>
    <source>
        <strain evidence="15">ATCC 700827 / DSM 18053 / CIP 107007 / KCTC 52180 / NS114</strain>
    </source>
</reference>
<keyword evidence="12" id="KW-0732">Signal</keyword>
<accession>C6W1B9</accession>
<dbReference type="NCBIfam" id="TIGR04056">
    <property type="entry name" value="OMP_RagA_SusC"/>
    <property type="match status" value="1"/>
</dbReference>
<dbReference type="InterPro" id="IPR023996">
    <property type="entry name" value="TonB-dep_OMP_SusC/RagA"/>
</dbReference>
<dbReference type="SUPFAM" id="SSF49464">
    <property type="entry name" value="Carboxypeptidase regulatory domain-like"/>
    <property type="match status" value="1"/>
</dbReference>
<keyword evidence="7 11" id="KW-0798">TonB box</keyword>
<dbReference type="InterPro" id="IPR039426">
    <property type="entry name" value="TonB-dep_rcpt-like"/>
</dbReference>
<keyword evidence="8 10" id="KW-0472">Membrane</keyword>
<dbReference type="InterPro" id="IPR000531">
    <property type="entry name" value="Beta-barrel_TonB"/>
</dbReference>
<dbReference type="InterPro" id="IPR008969">
    <property type="entry name" value="CarboxyPept-like_regulatory"/>
</dbReference>
<dbReference type="Gene3D" id="2.170.130.10">
    <property type="entry name" value="TonB-dependent receptor, plug domain"/>
    <property type="match status" value="1"/>
</dbReference>
<evidence type="ECO:0000313" key="15">
    <source>
        <dbReference type="Proteomes" id="UP000002011"/>
    </source>
</evidence>
<gene>
    <name evidence="14" type="ordered locus">Dfer_0714</name>
</gene>
<evidence type="ECO:0000259" key="13">
    <source>
        <dbReference type="SMART" id="SM00965"/>
    </source>
</evidence>
<dbReference type="GO" id="GO:0009279">
    <property type="term" value="C:cell outer membrane"/>
    <property type="evidence" value="ECO:0007669"/>
    <property type="project" value="UniProtKB-SubCell"/>
</dbReference>
<dbReference type="InterPro" id="IPR011662">
    <property type="entry name" value="Secretin/TonB_short_N"/>
</dbReference>
<keyword evidence="4" id="KW-0410">Iron transport</keyword>
<dbReference type="InterPro" id="IPR037066">
    <property type="entry name" value="Plug_dom_sf"/>
</dbReference>
<comment type="similarity">
    <text evidence="10 11">Belongs to the TonB-dependent receptor family.</text>
</comment>
<dbReference type="InterPro" id="IPR023997">
    <property type="entry name" value="TonB-dep_OMP_SusC/RagA_CS"/>
</dbReference>
<keyword evidence="5 10" id="KW-0812">Transmembrane</keyword>
<dbReference type="FunFam" id="2.170.130.10:FF:000008">
    <property type="entry name" value="SusC/RagA family TonB-linked outer membrane protein"/>
    <property type="match status" value="1"/>
</dbReference>
<evidence type="ECO:0000256" key="10">
    <source>
        <dbReference type="PROSITE-ProRule" id="PRU01360"/>
    </source>
</evidence>
<dbReference type="SMART" id="SM00965">
    <property type="entry name" value="STN"/>
    <property type="match status" value="1"/>
</dbReference>
<comment type="subcellular location">
    <subcellularLocation>
        <location evidence="1 10">Cell outer membrane</location>
        <topology evidence="1 10">Multi-pass membrane protein</topology>
    </subcellularLocation>
</comment>
<keyword evidence="15" id="KW-1185">Reference proteome</keyword>
<keyword evidence="9 10" id="KW-0998">Cell outer membrane</keyword>
<dbReference type="Pfam" id="PF00593">
    <property type="entry name" value="TonB_dep_Rec_b-barrel"/>
    <property type="match status" value="1"/>
</dbReference>
<feature type="chain" id="PRO_5002972069" evidence="12">
    <location>
        <begin position="28"/>
        <end position="1124"/>
    </location>
</feature>
<dbReference type="Gene3D" id="2.60.40.1120">
    <property type="entry name" value="Carboxypeptidase-like, regulatory domain"/>
    <property type="match status" value="1"/>
</dbReference>
<dbReference type="EMBL" id="CP001619">
    <property type="protein sequence ID" value="ACT91976.1"/>
    <property type="molecule type" value="Genomic_DNA"/>
</dbReference>
<dbReference type="Gene3D" id="2.40.170.20">
    <property type="entry name" value="TonB-dependent receptor, beta-barrel domain"/>
    <property type="match status" value="1"/>
</dbReference>
<evidence type="ECO:0000256" key="1">
    <source>
        <dbReference type="ARBA" id="ARBA00004571"/>
    </source>
</evidence>
<dbReference type="NCBIfam" id="TIGR04057">
    <property type="entry name" value="SusC_RagA_signa"/>
    <property type="match status" value="1"/>
</dbReference>
<dbReference type="KEGG" id="dfe:Dfer_0714"/>
<dbReference type="Proteomes" id="UP000002011">
    <property type="component" value="Chromosome"/>
</dbReference>
<keyword evidence="2 10" id="KW-0813">Transport</keyword>
<name>C6W1B9_DYAFD</name>
<evidence type="ECO:0000256" key="7">
    <source>
        <dbReference type="ARBA" id="ARBA00023077"/>
    </source>
</evidence>